<evidence type="ECO:0000313" key="5">
    <source>
        <dbReference type="EMBL" id="PTQ42078.1"/>
    </source>
</evidence>
<dbReference type="GO" id="GO:0005634">
    <property type="term" value="C:nucleus"/>
    <property type="evidence" value="ECO:0007669"/>
    <property type="project" value="UniProtKB-UniRule"/>
</dbReference>
<dbReference type="PROSITE" id="PS50118">
    <property type="entry name" value="HMG_BOX_2"/>
    <property type="match status" value="1"/>
</dbReference>
<dbReference type="PANTHER" id="PTHR48112:SF22">
    <property type="entry name" value="MITOCHONDRIAL TRANSCRIPTION FACTOR A, ISOFORM B"/>
    <property type="match status" value="1"/>
</dbReference>
<dbReference type="OrthoDB" id="1919336at2759"/>
<feature type="domain" description="HMG box" evidence="4">
    <location>
        <begin position="48"/>
        <end position="116"/>
    </location>
</feature>
<dbReference type="InterPro" id="IPR009071">
    <property type="entry name" value="HMG_box_dom"/>
</dbReference>
<keyword evidence="2" id="KW-0539">Nucleus</keyword>
<dbReference type="Gramene" id="Mp2g04030.1">
    <property type="protein sequence ID" value="Mp2g04030.1.cds"/>
    <property type="gene ID" value="Mp2g04030"/>
</dbReference>
<evidence type="ECO:0000256" key="2">
    <source>
        <dbReference type="PROSITE-ProRule" id="PRU00267"/>
    </source>
</evidence>
<dbReference type="PANTHER" id="PTHR48112">
    <property type="entry name" value="HIGH MOBILITY GROUP PROTEIN DSP1"/>
    <property type="match status" value="1"/>
</dbReference>
<evidence type="ECO:0000259" key="4">
    <source>
        <dbReference type="PROSITE" id="PS50118"/>
    </source>
</evidence>
<dbReference type="InterPro" id="IPR050342">
    <property type="entry name" value="HMGB"/>
</dbReference>
<gene>
    <name evidence="5" type="ORF">MARPO_0031s0059</name>
</gene>
<dbReference type="Pfam" id="PF00505">
    <property type="entry name" value="HMG_box"/>
    <property type="match status" value="1"/>
</dbReference>
<dbReference type="AlphaFoldDB" id="A0A2R6X7K7"/>
<evidence type="ECO:0000256" key="3">
    <source>
        <dbReference type="SAM" id="MobiDB-lite"/>
    </source>
</evidence>
<dbReference type="EMBL" id="KZ772703">
    <property type="protein sequence ID" value="PTQ42078.1"/>
    <property type="molecule type" value="Genomic_DNA"/>
</dbReference>
<dbReference type="Proteomes" id="UP000244005">
    <property type="component" value="Unassembled WGS sequence"/>
</dbReference>
<evidence type="ECO:0000313" key="6">
    <source>
        <dbReference type="Proteomes" id="UP000244005"/>
    </source>
</evidence>
<evidence type="ECO:0000256" key="1">
    <source>
        <dbReference type="ARBA" id="ARBA00023125"/>
    </source>
</evidence>
<keyword evidence="1 2" id="KW-0238">DNA-binding</keyword>
<feature type="compositionally biased region" description="Basic residues" evidence="3">
    <location>
        <begin position="1"/>
        <end position="14"/>
    </location>
</feature>
<organism evidence="5 6">
    <name type="scientific">Marchantia polymorpha</name>
    <name type="common">Common liverwort</name>
    <name type="synonym">Marchantia aquatica</name>
    <dbReference type="NCBI Taxonomy" id="3197"/>
    <lineage>
        <taxon>Eukaryota</taxon>
        <taxon>Viridiplantae</taxon>
        <taxon>Streptophyta</taxon>
        <taxon>Embryophyta</taxon>
        <taxon>Marchantiophyta</taxon>
        <taxon>Marchantiopsida</taxon>
        <taxon>Marchantiidae</taxon>
        <taxon>Marchantiales</taxon>
        <taxon>Marchantiaceae</taxon>
        <taxon>Marchantia</taxon>
    </lineage>
</organism>
<keyword evidence="6" id="KW-1185">Reference proteome</keyword>
<dbReference type="InterPro" id="IPR036910">
    <property type="entry name" value="HMG_box_dom_sf"/>
</dbReference>
<proteinExistence type="predicted"/>
<dbReference type="OMA" id="RIKCLRD"/>
<dbReference type="GO" id="GO:0003677">
    <property type="term" value="F:DNA binding"/>
    <property type="evidence" value="ECO:0007669"/>
    <property type="project" value="UniProtKB-UniRule"/>
</dbReference>
<reference evidence="6" key="1">
    <citation type="journal article" date="2017" name="Cell">
        <title>Insights into land plant evolution garnered from the Marchantia polymorpha genome.</title>
        <authorList>
            <person name="Bowman J.L."/>
            <person name="Kohchi T."/>
            <person name="Yamato K.T."/>
            <person name="Jenkins J."/>
            <person name="Shu S."/>
            <person name="Ishizaki K."/>
            <person name="Yamaoka S."/>
            <person name="Nishihama R."/>
            <person name="Nakamura Y."/>
            <person name="Berger F."/>
            <person name="Adam C."/>
            <person name="Aki S.S."/>
            <person name="Althoff F."/>
            <person name="Araki T."/>
            <person name="Arteaga-Vazquez M.A."/>
            <person name="Balasubrmanian S."/>
            <person name="Barry K."/>
            <person name="Bauer D."/>
            <person name="Boehm C.R."/>
            <person name="Briginshaw L."/>
            <person name="Caballero-Perez J."/>
            <person name="Catarino B."/>
            <person name="Chen F."/>
            <person name="Chiyoda S."/>
            <person name="Chovatia M."/>
            <person name="Davies K.M."/>
            <person name="Delmans M."/>
            <person name="Demura T."/>
            <person name="Dierschke T."/>
            <person name="Dolan L."/>
            <person name="Dorantes-Acosta A.E."/>
            <person name="Eklund D.M."/>
            <person name="Florent S.N."/>
            <person name="Flores-Sandoval E."/>
            <person name="Fujiyama A."/>
            <person name="Fukuzawa H."/>
            <person name="Galik B."/>
            <person name="Grimanelli D."/>
            <person name="Grimwood J."/>
            <person name="Grossniklaus U."/>
            <person name="Hamada T."/>
            <person name="Haseloff J."/>
            <person name="Hetherington A.J."/>
            <person name="Higo A."/>
            <person name="Hirakawa Y."/>
            <person name="Hundley H.N."/>
            <person name="Ikeda Y."/>
            <person name="Inoue K."/>
            <person name="Inoue S.I."/>
            <person name="Ishida S."/>
            <person name="Jia Q."/>
            <person name="Kakita M."/>
            <person name="Kanazawa T."/>
            <person name="Kawai Y."/>
            <person name="Kawashima T."/>
            <person name="Kennedy M."/>
            <person name="Kinose K."/>
            <person name="Kinoshita T."/>
            <person name="Kohara Y."/>
            <person name="Koide E."/>
            <person name="Komatsu K."/>
            <person name="Kopischke S."/>
            <person name="Kubo M."/>
            <person name="Kyozuka J."/>
            <person name="Lagercrantz U."/>
            <person name="Lin S.S."/>
            <person name="Lindquist E."/>
            <person name="Lipzen A.M."/>
            <person name="Lu C.W."/>
            <person name="De Luna E."/>
            <person name="Martienssen R.A."/>
            <person name="Minamino N."/>
            <person name="Mizutani M."/>
            <person name="Mizutani M."/>
            <person name="Mochizuki N."/>
            <person name="Monte I."/>
            <person name="Mosher R."/>
            <person name="Nagasaki H."/>
            <person name="Nakagami H."/>
            <person name="Naramoto S."/>
            <person name="Nishitani K."/>
            <person name="Ohtani M."/>
            <person name="Okamoto T."/>
            <person name="Okumura M."/>
            <person name="Phillips J."/>
            <person name="Pollak B."/>
            <person name="Reinders A."/>
            <person name="Rovekamp M."/>
            <person name="Sano R."/>
            <person name="Sawa S."/>
            <person name="Schmid M.W."/>
            <person name="Shirakawa M."/>
            <person name="Solano R."/>
            <person name="Spunde A."/>
            <person name="Suetsugu N."/>
            <person name="Sugano S."/>
            <person name="Sugiyama A."/>
            <person name="Sun R."/>
            <person name="Suzuki Y."/>
            <person name="Takenaka M."/>
            <person name="Takezawa D."/>
            <person name="Tomogane H."/>
            <person name="Tsuzuki M."/>
            <person name="Ueda T."/>
            <person name="Umeda M."/>
            <person name="Ward J.M."/>
            <person name="Watanabe Y."/>
            <person name="Yazaki K."/>
            <person name="Yokoyama R."/>
            <person name="Yoshitake Y."/>
            <person name="Yotsui I."/>
            <person name="Zachgo S."/>
            <person name="Schmutz J."/>
        </authorList>
    </citation>
    <scope>NUCLEOTIDE SEQUENCE [LARGE SCALE GENOMIC DNA]</scope>
    <source>
        <strain evidence="6">Tak-1</strain>
    </source>
</reference>
<sequence>MGRQRAPAKRRKTTSNKSTRPRGGAFFRPPAKSKTKILADMRREKKRPKKAMGAYMYFCKLNRKKVQTSNPTMTFGEIGRVLGSQWCTLTDKEKKKYIRKAETDKVRYAKEMKRFAK</sequence>
<feature type="region of interest" description="Disordered" evidence="3">
    <location>
        <begin position="1"/>
        <end position="31"/>
    </location>
</feature>
<accession>A0A2R6X7K7</accession>
<dbReference type="SUPFAM" id="SSF47095">
    <property type="entry name" value="HMG-box"/>
    <property type="match status" value="1"/>
</dbReference>
<dbReference type="Gene3D" id="1.10.30.10">
    <property type="entry name" value="High mobility group box domain"/>
    <property type="match status" value="1"/>
</dbReference>
<protein>
    <recommendedName>
        <fullName evidence="4">HMG box domain-containing protein</fullName>
    </recommendedName>
</protein>
<feature type="DNA-binding region" description="HMG box" evidence="2">
    <location>
        <begin position="48"/>
        <end position="116"/>
    </location>
</feature>
<dbReference type="PRINTS" id="PR00886">
    <property type="entry name" value="HIGHMOBLTY12"/>
</dbReference>
<dbReference type="SMART" id="SM00398">
    <property type="entry name" value="HMG"/>
    <property type="match status" value="1"/>
</dbReference>
<name>A0A2R6X7K7_MARPO</name>